<name>A0ABU4H6Y4_9MICO</name>
<dbReference type="RefSeq" id="WP_318354901.1">
    <property type="nucleotide sequence ID" value="NZ_JAWQEV010000007.1"/>
</dbReference>
<evidence type="ECO:0000313" key="3">
    <source>
        <dbReference type="Proteomes" id="UP001283109"/>
    </source>
</evidence>
<evidence type="ECO:0000256" key="1">
    <source>
        <dbReference type="SAM" id="Phobius"/>
    </source>
</evidence>
<comment type="caution">
    <text evidence="2">The sequence shown here is derived from an EMBL/GenBank/DDBJ whole genome shotgun (WGS) entry which is preliminary data.</text>
</comment>
<keyword evidence="1" id="KW-0472">Membrane</keyword>
<keyword evidence="3" id="KW-1185">Reference proteome</keyword>
<evidence type="ECO:0000313" key="2">
    <source>
        <dbReference type="EMBL" id="MDW4574409.1"/>
    </source>
</evidence>
<dbReference type="Proteomes" id="UP001283109">
    <property type="component" value="Unassembled WGS sequence"/>
</dbReference>
<feature type="transmembrane region" description="Helical" evidence="1">
    <location>
        <begin position="6"/>
        <end position="33"/>
    </location>
</feature>
<reference evidence="2 3" key="1">
    <citation type="submission" date="2023-11" db="EMBL/GenBank/DDBJ databases">
        <title>Draft genome sequence of Microbacterium arthrosphaerae JCM 30492.</title>
        <authorList>
            <person name="Zhang G."/>
            <person name="Ding Y."/>
        </authorList>
    </citation>
    <scope>NUCLEOTIDE SEQUENCE [LARGE SCALE GENOMIC DNA]</scope>
    <source>
        <strain evidence="2 3">JCM 30492</strain>
    </source>
</reference>
<accession>A0ABU4H6Y4</accession>
<proteinExistence type="predicted"/>
<gene>
    <name evidence="2" type="ORF">R8Z58_16650</name>
</gene>
<protein>
    <submittedName>
        <fullName evidence="2">Uncharacterized protein</fullName>
    </submittedName>
</protein>
<sequence>MPDLAAAILGWLVPAVVVFGIAALAIGLLVWGIRRARRSPRARAVAEEARARAGATLVRLDDEVDELELEVGLSGALYGGDAPASLRRARLTAQHVRDDAFEEYRAISEPDAAPDEIRRVASRIERRAGEALAVVAAARREHGAWVREHVSAASQVDAAQHRLAELKASMGDPAALVAELSSRFAEDEWRDASRAAHGAVSAVAESEHRLDEAAARAADPSLSALPDLAAAERALRQAEADARVLEETHRLVLQAAQAVPGEITAARAALHQAALTREHLEPADAERLGAELRALEGELDGIVTDAARHPTRTVDAIARLRGRLDLALGDARTAQQRLRGARTALPGTLAAARGAIAQAEASVIHARAGADARSRLLSAQRELAQARQAQDPVSALDAARRALRDAEDAKALADYSRLAAPR</sequence>
<keyword evidence="1" id="KW-0812">Transmembrane</keyword>
<keyword evidence="1" id="KW-1133">Transmembrane helix</keyword>
<dbReference type="EMBL" id="JAWQEV010000007">
    <property type="protein sequence ID" value="MDW4574409.1"/>
    <property type="molecule type" value="Genomic_DNA"/>
</dbReference>
<organism evidence="2 3">
    <name type="scientific">Microbacterium arthrosphaerae</name>
    <dbReference type="NCBI Taxonomy" id="792652"/>
    <lineage>
        <taxon>Bacteria</taxon>
        <taxon>Bacillati</taxon>
        <taxon>Actinomycetota</taxon>
        <taxon>Actinomycetes</taxon>
        <taxon>Micrococcales</taxon>
        <taxon>Microbacteriaceae</taxon>
        <taxon>Microbacterium</taxon>
    </lineage>
</organism>